<proteinExistence type="predicted"/>
<reference evidence="2" key="1">
    <citation type="journal article" date="2016" name="Nat. Biotechnol.">
        <title>Sequencing wild and cultivated cassava and related species reveals extensive interspecific hybridization and genetic diversity.</title>
        <authorList>
            <person name="Bredeson J.V."/>
            <person name="Lyons J.B."/>
            <person name="Prochnik S.E."/>
            <person name="Wu G.A."/>
            <person name="Ha C.M."/>
            <person name="Edsinger-Gonzales E."/>
            <person name="Grimwood J."/>
            <person name="Schmutz J."/>
            <person name="Rabbi I.Y."/>
            <person name="Egesi C."/>
            <person name="Nauluvula P."/>
            <person name="Lebot V."/>
            <person name="Ndunguru J."/>
            <person name="Mkamilo G."/>
            <person name="Bart R.S."/>
            <person name="Setter T.L."/>
            <person name="Gleadow R.M."/>
            <person name="Kulakow P."/>
            <person name="Ferguson M.E."/>
            <person name="Rounsley S."/>
            <person name="Rokhsar D.S."/>
        </authorList>
    </citation>
    <scope>NUCLEOTIDE SEQUENCE [LARGE SCALE GENOMIC DNA]</scope>
    <source>
        <strain evidence="2">cv. AM560-2</strain>
    </source>
</reference>
<evidence type="ECO:0000313" key="2">
    <source>
        <dbReference type="Proteomes" id="UP000091857"/>
    </source>
</evidence>
<sequence>MDMPLHECFITLEVHCMTVPGIQLLGRPERRRRMLSCRLRDAKGERNGIINISVKVKVPEYLSSNTHCYMTSKSVSAIPIEARILALRLVFQFWVPIKSNHFSVIVLFCFHNIKHNVV</sequence>
<dbReference type="EMBL" id="CM004391">
    <property type="protein sequence ID" value="KAG8653613.1"/>
    <property type="molecule type" value="Genomic_DNA"/>
</dbReference>
<name>A0ACB7HPK5_MANES</name>
<gene>
    <name evidence="1" type="ORF">MANES_05G038901v8</name>
</gene>
<accession>A0ACB7HPK5</accession>
<comment type="caution">
    <text evidence="1">The sequence shown here is derived from an EMBL/GenBank/DDBJ whole genome shotgun (WGS) entry which is preliminary data.</text>
</comment>
<keyword evidence="2" id="KW-1185">Reference proteome</keyword>
<protein>
    <submittedName>
        <fullName evidence="1">Uncharacterized protein</fullName>
    </submittedName>
</protein>
<organism evidence="1 2">
    <name type="scientific">Manihot esculenta</name>
    <name type="common">Cassava</name>
    <name type="synonym">Jatropha manihot</name>
    <dbReference type="NCBI Taxonomy" id="3983"/>
    <lineage>
        <taxon>Eukaryota</taxon>
        <taxon>Viridiplantae</taxon>
        <taxon>Streptophyta</taxon>
        <taxon>Embryophyta</taxon>
        <taxon>Tracheophyta</taxon>
        <taxon>Spermatophyta</taxon>
        <taxon>Magnoliopsida</taxon>
        <taxon>eudicotyledons</taxon>
        <taxon>Gunneridae</taxon>
        <taxon>Pentapetalae</taxon>
        <taxon>rosids</taxon>
        <taxon>fabids</taxon>
        <taxon>Malpighiales</taxon>
        <taxon>Euphorbiaceae</taxon>
        <taxon>Crotonoideae</taxon>
        <taxon>Manihoteae</taxon>
        <taxon>Manihot</taxon>
    </lineage>
</organism>
<dbReference type="Proteomes" id="UP000091857">
    <property type="component" value="Chromosome 5"/>
</dbReference>
<evidence type="ECO:0000313" key="1">
    <source>
        <dbReference type="EMBL" id="KAG8653613.1"/>
    </source>
</evidence>